<dbReference type="Pfam" id="PF11967">
    <property type="entry name" value="RecO_N"/>
    <property type="match status" value="1"/>
</dbReference>
<dbReference type="InterPro" id="IPR003717">
    <property type="entry name" value="RecO"/>
</dbReference>
<feature type="domain" description="DNA replication/recombination mediator RecO N-terminal" evidence="9">
    <location>
        <begin position="8"/>
        <end position="79"/>
    </location>
</feature>
<comment type="function">
    <text evidence="1 8">Involved in DNA repair and RecF pathway recombination.</text>
</comment>
<dbReference type="InterPro" id="IPR012340">
    <property type="entry name" value="NA-bd_OB-fold"/>
</dbReference>
<keyword evidence="11" id="KW-1185">Reference proteome</keyword>
<protein>
    <recommendedName>
        <fullName evidence="3 8">DNA repair protein RecO</fullName>
    </recommendedName>
    <alternativeName>
        <fullName evidence="7 8">Recombination protein O</fullName>
    </alternativeName>
</protein>
<evidence type="ECO:0000256" key="1">
    <source>
        <dbReference type="ARBA" id="ARBA00003065"/>
    </source>
</evidence>
<dbReference type="Gene3D" id="1.20.1440.120">
    <property type="entry name" value="Recombination protein O, C-terminal domain"/>
    <property type="match status" value="1"/>
</dbReference>
<sequence length="235" mass="26457">MAQRVDATAAYVLHARPYRETSLLVDLLTLEYGLVSVVARGARKPGSRLRASLQPFQLLQVSWQGRTELKNLRSAEATEVGAMLQGRALLCGLYLNELVQRLLSPLDPHPRLFVLFRYVLNELKLATDIEGALRTFERQLLEQLGFALDCAALNADICYDWQPETGLRPCVAGRGYPGAHLLAIEQDCYDDPAVRRTAKQLMRARLAAQLGDKPLRSRELFLKRNFQKHEGAKDD</sequence>
<dbReference type="SUPFAM" id="SSF57863">
    <property type="entry name" value="ArfGap/RecO-like zinc finger"/>
    <property type="match status" value="1"/>
</dbReference>
<evidence type="ECO:0000256" key="2">
    <source>
        <dbReference type="ARBA" id="ARBA00007452"/>
    </source>
</evidence>
<keyword evidence="4 8" id="KW-0227">DNA damage</keyword>
<dbReference type="Pfam" id="PF02565">
    <property type="entry name" value="RecO_C"/>
    <property type="match status" value="1"/>
</dbReference>
<dbReference type="NCBIfam" id="TIGR00613">
    <property type="entry name" value="reco"/>
    <property type="match status" value="1"/>
</dbReference>
<dbReference type="SUPFAM" id="SSF50249">
    <property type="entry name" value="Nucleic acid-binding proteins"/>
    <property type="match status" value="1"/>
</dbReference>
<dbReference type="InterPro" id="IPR037278">
    <property type="entry name" value="ARFGAP/RecO"/>
</dbReference>
<gene>
    <name evidence="8 10" type="primary">recO</name>
    <name evidence="10" type="ORF">GCM10009104_34760</name>
</gene>
<reference evidence="11" key="1">
    <citation type="journal article" date="2019" name="Int. J. Syst. Evol. Microbiol.">
        <title>The Global Catalogue of Microorganisms (GCM) 10K type strain sequencing project: providing services to taxonomists for standard genome sequencing and annotation.</title>
        <authorList>
            <consortium name="The Broad Institute Genomics Platform"/>
            <consortium name="The Broad Institute Genome Sequencing Center for Infectious Disease"/>
            <person name="Wu L."/>
            <person name="Ma J."/>
        </authorList>
    </citation>
    <scope>NUCLEOTIDE SEQUENCE [LARGE SCALE GENOMIC DNA]</scope>
    <source>
        <strain evidence="11">JCM 15134</strain>
    </source>
</reference>
<keyword evidence="5 8" id="KW-0233">DNA recombination</keyword>
<evidence type="ECO:0000313" key="11">
    <source>
        <dbReference type="Proteomes" id="UP001499915"/>
    </source>
</evidence>
<evidence type="ECO:0000256" key="4">
    <source>
        <dbReference type="ARBA" id="ARBA00022763"/>
    </source>
</evidence>
<dbReference type="Gene3D" id="2.40.50.140">
    <property type="entry name" value="Nucleic acid-binding proteins"/>
    <property type="match status" value="1"/>
</dbReference>
<evidence type="ECO:0000259" key="9">
    <source>
        <dbReference type="Pfam" id="PF11967"/>
    </source>
</evidence>
<dbReference type="PANTHER" id="PTHR33991">
    <property type="entry name" value="DNA REPAIR PROTEIN RECO"/>
    <property type="match status" value="1"/>
</dbReference>
<dbReference type="PANTHER" id="PTHR33991:SF1">
    <property type="entry name" value="DNA REPAIR PROTEIN RECO"/>
    <property type="match status" value="1"/>
</dbReference>
<comment type="similarity">
    <text evidence="2 8">Belongs to the RecO family.</text>
</comment>
<accession>A0ABP3TH43</accession>
<dbReference type="RefSeq" id="WP_343808987.1">
    <property type="nucleotide sequence ID" value="NZ_BAAAET010000007.1"/>
</dbReference>
<keyword evidence="6 8" id="KW-0234">DNA repair</keyword>
<dbReference type="InterPro" id="IPR022572">
    <property type="entry name" value="DNA_rep/recomb_RecO_N"/>
</dbReference>
<evidence type="ECO:0000256" key="3">
    <source>
        <dbReference type="ARBA" id="ARBA00021310"/>
    </source>
</evidence>
<name>A0ABP3TH43_9GAMM</name>
<evidence type="ECO:0000256" key="7">
    <source>
        <dbReference type="ARBA" id="ARBA00033409"/>
    </source>
</evidence>
<evidence type="ECO:0000256" key="6">
    <source>
        <dbReference type="ARBA" id="ARBA00023204"/>
    </source>
</evidence>
<dbReference type="HAMAP" id="MF_00201">
    <property type="entry name" value="RecO"/>
    <property type="match status" value="1"/>
</dbReference>
<dbReference type="EMBL" id="BAAAET010000007">
    <property type="protein sequence ID" value="GAA0702428.1"/>
    <property type="molecule type" value="Genomic_DNA"/>
</dbReference>
<evidence type="ECO:0000313" key="10">
    <source>
        <dbReference type="EMBL" id="GAA0702428.1"/>
    </source>
</evidence>
<evidence type="ECO:0000256" key="8">
    <source>
        <dbReference type="HAMAP-Rule" id="MF_00201"/>
    </source>
</evidence>
<dbReference type="InterPro" id="IPR042242">
    <property type="entry name" value="RecO_C"/>
</dbReference>
<organism evidence="10 11">
    <name type="scientific">Marinobacterium maritimum</name>
    <dbReference type="NCBI Taxonomy" id="500162"/>
    <lineage>
        <taxon>Bacteria</taxon>
        <taxon>Pseudomonadati</taxon>
        <taxon>Pseudomonadota</taxon>
        <taxon>Gammaproteobacteria</taxon>
        <taxon>Oceanospirillales</taxon>
        <taxon>Oceanospirillaceae</taxon>
        <taxon>Marinobacterium</taxon>
    </lineage>
</organism>
<proteinExistence type="inferred from homology"/>
<dbReference type="Proteomes" id="UP001499915">
    <property type="component" value="Unassembled WGS sequence"/>
</dbReference>
<evidence type="ECO:0000256" key="5">
    <source>
        <dbReference type="ARBA" id="ARBA00023172"/>
    </source>
</evidence>
<comment type="caution">
    <text evidence="10">The sequence shown here is derived from an EMBL/GenBank/DDBJ whole genome shotgun (WGS) entry which is preliminary data.</text>
</comment>